<evidence type="ECO:0000313" key="4">
    <source>
        <dbReference type="Proteomes" id="UP000752647"/>
    </source>
</evidence>
<feature type="compositionally biased region" description="Low complexity" evidence="1">
    <location>
        <begin position="146"/>
        <end position="172"/>
    </location>
</feature>
<dbReference type="Gene3D" id="1.10.260.40">
    <property type="entry name" value="lambda repressor-like DNA-binding domains"/>
    <property type="match status" value="1"/>
</dbReference>
<accession>A0A9Q3XU24</accession>
<feature type="region of interest" description="Disordered" evidence="1">
    <location>
        <begin position="146"/>
        <end position="191"/>
    </location>
</feature>
<evidence type="ECO:0000256" key="2">
    <source>
        <dbReference type="SAM" id="Phobius"/>
    </source>
</evidence>
<comment type="caution">
    <text evidence="3">The sequence shown here is derived from an EMBL/GenBank/DDBJ whole genome shotgun (WGS) entry which is preliminary data.</text>
</comment>
<gene>
    <name evidence="3" type="ORF">KIJ12_09045</name>
</gene>
<dbReference type="InterPro" id="IPR001387">
    <property type="entry name" value="Cro/C1-type_HTH"/>
</dbReference>
<dbReference type="Proteomes" id="UP000752647">
    <property type="component" value="Unassembled WGS sequence"/>
</dbReference>
<evidence type="ECO:0000313" key="3">
    <source>
        <dbReference type="EMBL" id="MBZ5963285.1"/>
    </source>
</evidence>
<dbReference type="AlphaFoldDB" id="A0A9Q3XU24"/>
<dbReference type="PANTHER" id="PTHR34475">
    <property type="match status" value="1"/>
</dbReference>
<dbReference type="PANTHER" id="PTHR34475:SF1">
    <property type="entry name" value="CYTOSKELETON PROTEIN RODZ"/>
    <property type="match status" value="1"/>
</dbReference>
<dbReference type="InterPro" id="IPR010982">
    <property type="entry name" value="Lambda_DNA-bd_dom_sf"/>
</dbReference>
<keyword evidence="2" id="KW-0812">Transmembrane</keyword>
<dbReference type="InterPro" id="IPR050400">
    <property type="entry name" value="Bact_Cytoskel_RodZ"/>
</dbReference>
<protein>
    <submittedName>
        <fullName evidence="3">Helix-turn-helix domain-containing protein</fullName>
    </submittedName>
</protein>
<name>A0A9Q3XU24_9LACO</name>
<sequence length="292" mass="31586">MSEILTNQIGEQLKAARLKKNLSLDDVQASTKIQEKYLEAIENNNLGILPGDFYVRAFIRQYALAVDLNPEDLLGEAGPASISRSKDLNRAHRDNDGVVRAGIDTTRSAKSQISSMLPTIWIGIIVFLVLVGIWFVLTHLNTGSQQSNGGGDVSVSSSTVPDSTSSSESSESSPRKKATKKAAAPKMKLGTPEQNIAQQTTIYNLSKQNTRQHTIKITAQNTGTNVQVTADGDVLLNEVITADKTITVPKGTGVVNVQFTNVANAVMTFDSQRINVISTATPFWNVLMNLNN</sequence>
<dbReference type="CDD" id="cd00093">
    <property type="entry name" value="HTH_XRE"/>
    <property type="match status" value="1"/>
</dbReference>
<dbReference type="GO" id="GO:0003677">
    <property type="term" value="F:DNA binding"/>
    <property type="evidence" value="ECO:0007669"/>
    <property type="project" value="InterPro"/>
</dbReference>
<proteinExistence type="predicted"/>
<organism evidence="3 4">
    <name type="scientific">Leuconostoc gasicomitatum</name>
    <dbReference type="NCBI Taxonomy" id="115778"/>
    <lineage>
        <taxon>Bacteria</taxon>
        <taxon>Bacillati</taxon>
        <taxon>Bacillota</taxon>
        <taxon>Bacilli</taxon>
        <taxon>Lactobacillales</taxon>
        <taxon>Lactobacillaceae</taxon>
        <taxon>Leuconostoc</taxon>
        <taxon>Leuconostoc gelidum group</taxon>
    </lineage>
</organism>
<dbReference type="EMBL" id="JAHBFI010000020">
    <property type="protein sequence ID" value="MBZ5963285.1"/>
    <property type="molecule type" value="Genomic_DNA"/>
</dbReference>
<evidence type="ECO:0000256" key="1">
    <source>
        <dbReference type="SAM" id="MobiDB-lite"/>
    </source>
</evidence>
<dbReference type="RefSeq" id="WP_224144444.1">
    <property type="nucleotide sequence ID" value="NZ_CBCPIF010000001.1"/>
</dbReference>
<feature type="transmembrane region" description="Helical" evidence="2">
    <location>
        <begin position="116"/>
        <end position="137"/>
    </location>
</feature>
<dbReference type="SUPFAM" id="SSF47413">
    <property type="entry name" value="lambda repressor-like DNA-binding domains"/>
    <property type="match status" value="1"/>
</dbReference>
<dbReference type="Pfam" id="PF13413">
    <property type="entry name" value="HTH_25"/>
    <property type="match status" value="1"/>
</dbReference>
<keyword evidence="2" id="KW-1133">Transmembrane helix</keyword>
<reference evidence="3" key="1">
    <citation type="submission" date="2021-05" db="EMBL/GenBank/DDBJ databases">
        <title>Pangenome of Leuconostoc gelidum warrants species status for Leuconostoc gelidum subsp. gasicomitatum.</title>
        <authorList>
            <person name="Johansson P."/>
            <person name="Sade E."/>
            <person name="Hultman J."/>
            <person name="Auvinen P."/>
            <person name="Bjorkroth J."/>
        </authorList>
    </citation>
    <scope>NUCLEOTIDE SEQUENCE</scope>
    <source>
        <strain evidence="3">A.21.4</strain>
    </source>
</reference>
<keyword evidence="2" id="KW-0472">Membrane</keyword>